<feature type="compositionally biased region" description="Basic residues" evidence="6">
    <location>
        <begin position="167"/>
        <end position="182"/>
    </location>
</feature>
<name>A0A5P8JX37_9ACTN</name>
<evidence type="ECO:0000256" key="1">
    <source>
        <dbReference type="ARBA" id="ARBA00022670"/>
    </source>
</evidence>
<evidence type="ECO:0000313" key="9">
    <source>
        <dbReference type="Proteomes" id="UP000327294"/>
    </source>
</evidence>
<feature type="compositionally biased region" description="Basic and acidic residues" evidence="6">
    <location>
        <begin position="148"/>
        <end position="157"/>
    </location>
</feature>
<keyword evidence="4" id="KW-0862">Zinc</keyword>
<feature type="domain" description="FTP" evidence="7">
    <location>
        <begin position="116"/>
        <end position="145"/>
    </location>
</feature>
<feature type="region of interest" description="Disordered" evidence="6">
    <location>
        <begin position="47"/>
        <end position="67"/>
    </location>
</feature>
<keyword evidence="1" id="KW-0645">Protease</keyword>
<dbReference type="Pfam" id="PF07504">
    <property type="entry name" value="FTP"/>
    <property type="match status" value="1"/>
</dbReference>
<sequence>MGRSRARSERRTARTGRAGWSGVRRHGVSGAAALLGVAALVVPAVPAGAATGGTAPPPSPGELIPGQRTATPALVEGIGEPAPDAPDAASAARAHLAERDDRYRITHPLRDLEPAGTLTTGDGHEVVRLRQEHRGVPVLGGQYVVRMERRDGERQARDGVASGRSARPSRARRRSFRRRTPM</sequence>
<protein>
    <recommendedName>
        <fullName evidence="7">FTP domain-containing protein</fullName>
    </recommendedName>
</protein>
<keyword evidence="2" id="KW-0479">Metal-binding</keyword>
<accession>A0A5P8JX37</accession>
<feature type="compositionally biased region" description="Basic and acidic residues" evidence="6">
    <location>
        <begin position="1"/>
        <end position="12"/>
    </location>
</feature>
<keyword evidence="9" id="KW-1185">Reference proteome</keyword>
<dbReference type="Proteomes" id="UP000327294">
    <property type="component" value="Chromosome"/>
</dbReference>
<evidence type="ECO:0000256" key="4">
    <source>
        <dbReference type="ARBA" id="ARBA00022833"/>
    </source>
</evidence>
<dbReference type="AlphaFoldDB" id="A0A5P8JX37"/>
<gene>
    <name evidence="8" type="ORF">F9278_03180</name>
</gene>
<keyword evidence="5" id="KW-0482">Metalloprotease</keyword>
<evidence type="ECO:0000256" key="2">
    <source>
        <dbReference type="ARBA" id="ARBA00022723"/>
    </source>
</evidence>
<proteinExistence type="predicted"/>
<reference evidence="8 9" key="1">
    <citation type="submission" date="2019-10" db="EMBL/GenBank/DDBJ databases">
        <title>Streptomyces sp. strain GY16 isolated from leaves of Broussonetia papyrifera.</title>
        <authorList>
            <person name="Mo P."/>
        </authorList>
    </citation>
    <scope>NUCLEOTIDE SEQUENCE [LARGE SCALE GENOMIC DNA]</scope>
    <source>
        <strain evidence="8 9">GY16</strain>
    </source>
</reference>
<evidence type="ECO:0000259" key="7">
    <source>
        <dbReference type="Pfam" id="PF07504"/>
    </source>
</evidence>
<evidence type="ECO:0000256" key="3">
    <source>
        <dbReference type="ARBA" id="ARBA00022801"/>
    </source>
</evidence>
<dbReference type="InterPro" id="IPR011096">
    <property type="entry name" value="FTP_domain"/>
</dbReference>
<evidence type="ECO:0000256" key="6">
    <source>
        <dbReference type="SAM" id="MobiDB-lite"/>
    </source>
</evidence>
<dbReference type="KEGG" id="sphv:F9278_03180"/>
<organism evidence="8 9">
    <name type="scientific">Streptomyces phaeolivaceus</name>
    <dbReference type="NCBI Taxonomy" id="2653200"/>
    <lineage>
        <taxon>Bacteria</taxon>
        <taxon>Bacillati</taxon>
        <taxon>Actinomycetota</taxon>
        <taxon>Actinomycetes</taxon>
        <taxon>Kitasatosporales</taxon>
        <taxon>Streptomycetaceae</taxon>
        <taxon>Streptomyces</taxon>
    </lineage>
</organism>
<evidence type="ECO:0000256" key="5">
    <source>
        <dbReference type="ARBA" id="ARBA00023049"/>
    </source>
</evidence>
<feature type="region of interest" description="Disordered" evidence="6">
    <location>
        <begin position="1"/>
        <end position="25"/>
    </location>
</feature>
<dbReference type="GO" id="GO:0006508">
    <property type="term" value="P:proteolysis"/>
    <property type="evidence" value="ECO:0007669"/>
    <property type="project" value="UniProtKB-KW"/>
</dbReference>
<dbReference type="Gene3D" id="3.10.450.490">
    <property type="match status" value="1"/>
</dbReference>
<feature type="region of interest" description="Disordered" evidence="6">
    <location>
        <begin position="148"/>
        <end position="182"/>
    </location>
</feature>
<evidence type="ECO:0000313" key="8">
    <source>
        <dbReference type="EMBL" id="QFQ95356.1"/>
    </source>
</evidence>
<dbReference type="EMBL" id="CP045096">
    <property type="protein sequence ID" value="QFQ95356.1"/>
    <property type="molecule type" value="Genomic_DNA"/>
</dbReference>
<dbReference type="GO" id="GO:0008237">
    <property type="term" value="F:metallopeptidase activity"/>
    <property type="evidence" value="ECO:0007669"/>
    <property type="project" value="UniProtKB-KW"/>
</dbReference>
<keyword evidence="3" id="KW-0378">Hydrolase</keyword>
<dbReference type="GO" id="GO:0046872">
    <property type="term" value="F:metal ion binding"/>
    <property type="evidence" value="ECO:0007669"/>
    <property type="project" value="UniProtKB-KW"/>
</dbReference>